<dbReference type="GO" id="GO:0005524">
    <property type="term" value="F:ATP binding"/>
    <property type="evidence" value="ECO:0007669"/>
    <property type="project" value="InterPro"/>
</dbReference>
<dbReference type="PANTHER" id="PTHR32463">
    <property type="entry name" value="L-FUCOSE KINASE"/>
    <property type="match status" value="1"/>
</dbReference>
<dbReference type="PRINTS" id="PR00960">
    <property type="entry name" value="LMBPPROTEIN"/>
</dbReference>
<dbReference type="AlphaFoldDB" id="X0TBQ3"/>
<dbReference type="EMBL" id="BARS01009354">
    <property type="protein sequence ID" value="GAF73465.1"/>
    <property type="molecule type" value="Genomic_DNA"/>
</dbReference>
<reference evidence="4" key="1">
    <citation type="journal article" date="2014" name="Front. Microbiol.">
        <title>High frequency of phylogenetically diverse reductive dehalogenase-homologous genes in deep subseafloor sedimentary metagenomes.</title>
        <authorList>
            <person name="Kawai M."/>
            <person name="Futagami T."/>
            <person name="Toyoda A."/>
            <person name="Takaki Y."/>
            <person name="Nishi S."/>
            <person name="Hori S."/>
            <person name="Arai W."/>
            <person name="Tsubouchi T."/>
            <person name="Morono Y."/>
            <person name="Uchiyama I."/>
            <person name="Ito T."/>
            <person name="Fujiyama A."/>
            <person name="Inagaki F."/>
            <person name="Takami H."/>
        </authorList>
    </citation>
    <scope>NUCLEOTIDE SEQUENCE</scope>
    <source>
        <strain evidence="4">Expedition CK06-06</strain>
    </source>
</reference>
<dbReference type="Gene3D" id="3.30.230.120">
    <property type="match status" value="1"/>
</dbReference>
<feature type="domain" description="GHMP kinase N-terminal" evidence="3">
    <location>
        <begin position="76"/>
        <end position="157"/>
    </location>
</feature>
<keyword evidence="1" id="KW-0808">Transferase</keyword>
<evidence type="ECO:0000256" key="1">
    <source>
        <dbReference type="ARBA" id="ARBA00022679"/>
    </source>
</evidence>
<dbReference type="GO" id="GO:0050201">
    <property type="term" value="F:fucokinase activity"/>
    <property type="evidence" value="ECO:0007669"/>
    <property type="project" value="TreeGrafter"/>
</dbReference>
<dbReference type="SUPFAM" id="SSF54211">
    <property type="entry name" value="Ribosomal protein S5 domain 2-like"/>
    <property type="match status" value="1"/>
</dbReference>
<proteinExistence type="predicted"/>
<dbReference type="PANTHER" id="PTHR32463:SF0">
    <property type="entry name" value="L-FUCOSE KINASE"/>
    <property type="match status" value="1"/>
</dbReference>
<dbReference type="InterPro" id="IPR006204">
    <property type="entry name" value="GHMP_kinase_N_dom"/>
</dbReference>
<sequence length="232" mass="26384">MIINRTPYRISFFGGGTDYPCWYLKYGGQVLSTSIDKYCYITSRVLPPFFEHRLRIVYSKMEQCQHYNEVKHPAVREVLHFLKIDQGLEIHHDGDLPARSGIGSSSSFTVGLLHTLYAHLGVMPSKKRLAMESIHIEQNMIKETVGSQDQICAAYGGLNLIKFSTNGEINVQPVTLHLNRAEELSSHLMLFYTGIRRTASDVAQGYVNDLDKKHKLLCRMQKMVDTGFEILS</sequence>
<accession>X0TBQ3</accession>
<dbReference type="InterPro" id="IPR052203">
    <property type="entry name" value="GHMP_Kinase-Related"/>
</dbReference>
<comment type="caution">
    <text evidence="4">The sequence shown here is derived from an EMBL/GenBank/DDBJ whole genome shotgun (WGS) entry which is preliminary data.</text>
</comment>
<dbReference type="InterPro" id="IPR001174">
    <property type="entry name" value="HddA/FKP"/>
</dbReference>
<protein>
    <recommendedName>
        <fullName evidence="3">GHMP kinase N-terminal domain-containing protein</fullName>
    </recommendedName>
</protein>
<dbReference type="InterPro" id="IPR020568">
    <property type="entry name" value="Ribosomal_Su5_D2-typ_SF"/>
</dbReference>
<keyword evidence="2" id="KW-0418">Kinase</keyword>
<feature type="non-terminal residue" evidence="4">
    <location>
        <position position="232"/>
    </location>
</feature>
<dbReference type="Pfam" id="PF00288">
    <property type="entry name" value="GHMP_kinases_N"/>
    <property type="match status" value="1"/>
</dbReference>
<gene>
    <name evidence="4" type="ORF">S01H1_17607</name>
</gene>
<dbReference type="GO" id="GO:0042352">
    <property type="term" value="P:GDP-L-fucose salvage"/>
    <property type="evidence" value="ECO:0007669"/>
    <property type="project" value="TreeGrafter"/>
</dbReference>
<name>X0TBQ3_9ZZZZ</name>
<evidence type="ECO:0000313" key="4">
    <source>
        <dbReference type="EMBL" id="GAF73465.1"/>
    </source>
</evidence>
<organism evidence="4">
    <name type="scientific">marine sediment metagenome</name>
    <dbReference type="NCBI Taxonomy" id="412755"/>
    <lineage>
        <taxon>unclassified sequences</taxon>
        <taxon>metagenomes</taxon>
        <taxon>ecological metagenomes</taxon>
    </lineage>
</organism>
<evidence type="ECO:0000256" key="2">
    <source>
        <dbReference type="ARBA" id="ARBA00022777"/>
    </source>
</evidence>
<evidence type="ECO:0000259" key="3">
    <source>
        <dbReference type="Pfam" id="PF00288"/>
    </source>
</evidence>